<evidence type="ECO:0000256" key="6">
    <source>
        <dbReference type="ARBA" id="ARBA00022989"/>
    </source>
</evidence>
<feature type="domain" description="Glycosyltransferase RgtA/B/C/D-like" evidence="10">
    <location>
        <begin position="90"/>
        <end position="247"/>
    </location>
</feature>
<keyword evidence="6 9" id="KW-1133">Transmembrane helix</keyword>
<evidence type="ECO:0000256" key="2">
    <source>
        <dbReference type="ARBA" id="ARBA00022475"/>
    </source>
</evidence>
<dbReference type="Pfam" id="PF13231">
    <property type="entry name" value="PMT_2"/>
    <property type="match status" value="1"/>
</dbReference>
<evidence type="ECO:0000256" key="8">
    <source>
        <dbReference type="SAM" id="MobiDB-lite"/>
    </source>
</evidence>
<dbReference type="RefSeq" id="WP_328856942.1">
    <property type="nucleotide sequence ID" value="NZ_CP108021.1"/>
</dbReference>
<reference evidence="12 13" key="1">
    <citation type="submission" date="2022-10" db="EMBL/GenBank/DDBJ databases">
        <title>The complete genomes of actinobacterial strains from the NBC collection.</title>
        <authorList>
            <person name="Joergensen T.S."/>
            <person name="Alvarez Arevalo M."/>
            <person name="Sterndorff E.B."/>
            <person name="Faurdal D."/>
            <person name="Vuksanovic O."/>
            <person name="Mourched A.-S."/>
            <person name="Charusanti P."/>
            <person name="Shaw S."/>
            <person name="Blin K."/>
            <person name="Weber T."/>
        </authorList>
    </citation>
    <scope>NUCLEOTIDE SEQUENCE [LARGE SCALE GENOMIC DNA]</scope>
    <source>
        <strain evidence="12 13">NBC_00319</strain>
    </source>
</reference>
<gene>
    <name evidence="12" type="ORF">OG579_17265</name>
</gene>
<keyword evidence="13" id="KW-1185">Reference proteome</keyword>
<evidence type="ECO:0000313" key="12">
    <source>
        <dbReference type="EMBL" id="WUM19436.1"/>
    </source>
</evidence>
<name>A0AAU4K062_9NOCA</name>
<evidence type="ECO:0000313" key="13">
    <source>
        <dbReference type="Proteomes" id="UP001432128"/>
    </source>
</evidence>
<dbReference type="PANTHER" id="PTHR33908:SF3">
    <property type="entry name" value="UNDECAPRENYL PHOSPHATE-ALPHA-4-AMINO-4-DEOXY-L-ARABINOSE ARABINOSYL TRANSFERASE"/>
    <property type="match status" value="1"/>
</dbReference>
<organism evidence="12 13">
    <name type="scientific">Williamsia herbipolensis</name>
    <dbReference type="NCBI Taxonomy" id="1603258"/>
    <lineage>
        <taxon>Bacteria</taxon>
        <taxon>Bacillati</taxon>
        <taxon>Actinomycetota</taxon>
        <taxon>Actinomycetes</taxon>
        <taxon>Mycobacteriales</taxon>
        <taxon>Nocardiaceae</taxon>
        <taxon>Williamsia</taxon>
    </lineage>
</organism>
<feature type="compositionally biased region" description="Gly residues" evidence="8">
    <location>
        <begin position="524"/>
        <end position="566"/>
    </location>
</feature>
<evidence type="ECO:0000256" key="4">
    <source>
        <dbReference type="ARBA" id="ARBA00022679"/>
    </source>
</evidence>
<feature type="region of interest" description="Disordered" evidence="8">
    <location>
        <begin position="524"/>
        <end position="606"/>
    </location>
</feature>
<evidence type="ECO:0000259" key="10">
    <source>
        <dbReference type="Pfam" id="PF13231"/>
    </source>
</evidence>
<protein>
    <submittedName>
        <fullName evidence="12">Glycosyltransferase family 39 protein</fullName>
    </submittedName>
</protein>
<keyword evidence="3" id="KW-0328">Glycosyltransferase</keyword>
<dbReference type="GO" id="GO:0010041">
    <property type="term" value="P:response to iron(III) ion"/>
    <property type="evidence" value="ECO:0007669"/>
    <property type="project" value="TreeGrafter"/>
</dbReference>
<dbReference type="InterPro" id="IPR050297">
    <property type="entry name" value="LipidA_mod_glycosyltrf_83"/>
</dbReference>
<keyword evidence="4" id="KW-0808">Transferase</keyword>
<dbReference type="GO" id="GO:0005886">
    <property type="term" value="C:plasma membrane"/>
    <property type="evidence" value="ECO:0007669"/>
    <property type="project" value="UniProtKB-SubCell"/>
</dbReference>
<dbReference type="EMBL" id="CP108021">
    <property type="protein sequence ID" value="WUM19436.1"/>
    <property type="molecule type" value="Genomic_DNA"/>
</dbReference>
<keyword evidence="5 9" id="KW-0812">Transmembrane</keyword>
<feature type="transmembrane region" description="Helical" evidence="9">
    <location>
        <begin position="427"/>
        <end position="447"/>
    </location>
</feature>
<evidence type="ECO:0000256" key="5">
    <source>
        <dbReference type="ARBA" id="ARBA00022692"/>
    </source>
</evidence>
<dbReference type="PANTHER" id="PTHR33908">
    <property type="entry name" value="MANNOSYLTRANSFERASE YKCB-RELATED"/>
    <property type="match status" value="1"/>
</dbReference>
<feature type="transmembrane region" description="Helical" evidence="9">
    <location>
        <begin position="453"/>
        <end position="473"/>
    </location>
</feature>
<proteinExistence type="predicted"/>
<feature type="transmembrane region" description="Helical" evidence="9">
    <location>
        <begin position="374"/>
        <end position="393"/>
    </location>
</feature>
<feature type="compositionally biased region" description="Basic and acidic residues" evidence="8">
    <location>
        <begin position="11"/>
        <end position="28"/>
    </location>
</feature>
<feature type="transmembrane region" description="Helical" evidence="9">
    <location>
        <begin position="399"/>
        <end position="420"/>
    </location>
</feature>
<keyword evidence="2" id="KW-1003">Cell membrane</keyword>
<evidence type="ECO:0000256" key="7">
    <source>
        <dbReference type="ARBA" id="ARBA00023136"/>
    </source>
</evidence>
<feature type="transmembrane region" description="Helical" evidence="9">
    <location>
        <begin position="165"/>
        <end position="183"/>
    </location>
</feature>
<dbReference type="Pfam" id="PF24878">
    <property type="entry name" value="YkcB_C"/>
    <property type="match status" value="1"/>
</dbReference>
<dbReference type="GO" id="GO:0009103">
    <property type="term" value="P:lipopolysaccharide biosynthetic process"/>
    <property type="evidence" value="ECO:0007669"/>
    <property type="project" value="UniProtKB-ARBA"/>
</dbReference>
<feature type="transmembrane region" description="Helical" evidence="9">
    <location>
        <begin position="189"/>
        <end position="222"/>
    </location>
</feature>
<feature type="transmembrane region" description="Helical" evidence="9">
    <location>
        <begin position="113"/>
        <end position="132"/>
    </location>
</feature>
<dbReference type="GO" id="GO:0016763">
    <property type="term" value="F:pentosyltransferase activity"/>
    <property type="evidence" value="ECO:0007669"/>
    <property type="project" value="TreeGrafter"/>
</dbReference>
<feature type="domain" description="Putative mannosyltransferase YkcA/B-like C-terminal" evidence="11">
    <location>
        <begin position="612"/>
        <end position="702"/>
    </location>
</feature>
<feature type="transmembrane region" description="Helical" evidence="9">
    <location>
        <begin position="35"/>
        <end position="54"/>
    </location>
</feature>
<comment type="subcellular location">
    <subcellularLocation>
        <location evidence="1">Cell membrane</location>
        <topology evidence="1">Multi-pass membrane protein</topology>
    </subcellularLocation>
</comment>
<dbReference type="AlphaFoldDB" id="A0AAU4K062"/>
<keyword evidence="7 9" id="KW-0472">Membrane</keyword>
<dbReference type="InterPro" id="IPR056785">
    <property type="entry name" value="YkcA/B-like_C"/>
</dbReference>
<evidence type="ECO:0000259" key="11">
    <source>
        <dbReference type="Pfam" id="PF24878"/>
    </source>
</evidence>
<feature type="transmembrane region" description="Helical" evidence="9">
    <location>
        <begin position="138"/>
        <end position="158"/>
    </location>
</feature>
<accession>A0AAU4K062</accession>
<dbReference type="Proteomes" id="UP001432128">
    <property type="component" value="Chromosome"/>
</dbReference>
<feature type="transmembrane region" description="Helical" evidence="9">
    <location>
        <begin position="344"/>
        <end position="362"/>
    </location>
</feature>
<evidence type="ECO:0000256" key="3">
    <source>
        <dbReference type="ARBA" id="ARBA00022676"/>
    </source>
</evidence>
<feature type="region of interest" description="Disordered" evidence="8">
    <location>
        <begin position="1"/>
        <end position="28"/>
    </location>
</feature>
<feature type="transmembrane region" description="Helical" evidence="9">
    <location>
        <begin position="480"/>
        <end position="501"/>
    </location>
</feature>
<feature type="transmembrane region" description="Helical" evidence="9">
    <location>
        <begin position="234"/>
        <end position="255"/>
    </location>
</feature>
<dbReference type="InterPro" id="IPR038731">
    <property type="entry name" value="RgtA/B/C-like"/>
</dbReference>
<feature type="compositionally biased region" description="Gly residues" evidence="8">
    <location>
        <begin position="593"/>
        <end position="603"/>
    </location>
</feature>
<evidence type="ECO:0000256" key="1">
    <source>
        <dbReference type="ARBA" id="ARBA00004651"/>
    </source>
</evidence>
<sequence>MSTLSDIPSAHADDVTDAPRTDGGRRPTSVVRDRIGLAVLLVGTAVLYLSNLAANGYANSFYSAAIQAGSVSWKAWLFGSSDAANSITVDKPPMSLWIPGIAVRIFGLNSWSILVPQVLMGVASVALLYLIVKKYVGATAGLLAGATLALTPVAALMFRFNNPDALLVLLMIAAVWATLKAIEDGRIRWMILTGVFVGFGFLTKQLQVFLVIPPLALTYLAFGQHTWIKRLGHLVAALAAMAVSAGWWVLAVTLWPKDSRPYIGGSQHNSILELTFGYNGFGRLTGNETGSTGGGGARRATSEAAQGAFGAGFPGGAGGPGGRGGIWGETGFFRMFQPEQGGEIGWLIPTALILGVAALVLAGRAARTNTTRALVAVMLLWLLTTAVTFSYMSGIFHSYYTVALAPAIAGLIGAGGVLCWRERDRLWVRLVLAAAVVVTGVMSFVLLNRSPAFVPWLKVVVVVLAVLAALGVLVTRIPRIAAVVAAVAIVMGLAGPTAYAIDTVATAKSGSIISAGPQVKGGFGPGGMGGRRGGQRGAFGPGAFGGFGGQGQGQGPGGQTPGGQVRGGQTPPGMTPGAANQGGGTAARAEAFGGMGGPGGGLLEGSKPTAEMVELLENHASDYTWVAAATGSNSASGYQLATQKPVMPIGGFNGSDPSPTLAQFQQYVRDGKIHYFIGGGRMGGGMNAEGTATAISEWVTAHYTAKTVGSVTLYDLTAPKG</sequence>
<evidence type="ECO:0000256" key="9">
    <source>
        <dbReference type="SAM" id="Phobius"/>
    </source>
</evidence>
<dbReference type="KEGG" id="whr:OG579_17265"/>